<dbReference type="SUPFAM" id="SSF51735">
    <property type="entry name" value="NAD(P)-binding Rossmann-fold domains"/>
    <property type="match status" value="1"/>
</dbReference>
<dbReference type="PANTHER" id="PTHR30576:SF0">
    <property type="entry name" value="UNDECAPRENYL-PHOSPHATE N-ACETYLGALACTOSAMINYL 1-PHOSPHATE TRANSFERASE-RELATED"/>
    <property type="match status" value="1"/>
</dbReference>
<dbReference type="GO" id="GO:0016020">
    <property type="term" value="C:membrane"/>
    <property type="evidence" value="ECO:0007669"/>
    <property type="project" value="UniProtKB-SubCell"/>
</dbReference>
<keyword evidence="4 9" id="KW-0812">Transmembrane</keyword>
<keyword evidence="12" id="KW-1185">Reference proteome</keyword>
<keyword evidence="7" id="KW-0270">Exopolysaccharide synthesis</keyword>
<feature type="transmembrane region" description="Helical" evidence="9">
    <location>
        <begin position="113"/>
        <end position="133"/>
    </location>
</feature>
<dbReference type="InterPro" id="IPR017475">
    <property type="entry name" value="EPS_sugar_tfrase"/>
</dbReference>
<evidence type="ECO:0000256" key="6">
    <source>
        <dbReference type="ARBA" id="ARBA00023136"/>
    </source>
</evidence>
<reference evidence="11 12" key="1">
    <citation type="submission" date="2019-07" db="EMBL/GenBank/DDBJ databases">
        <title>Genomic Encyclopedia of Archaeal and Bacterial Type Strains, Phase II (KMG-II): from individual species to whole genera.</title>
        <authorList>
            <person name="Goeker M."/>
        </authorList>
    </citation>
    <scope>NUCLEOTIDE SEQUENCE [LARGE SCALE GENOMIC DNA]</scope>
    <source>
        <strain evidence="11 12">ATCC BAA-252</strain>
    </source>
</reference>
<feature type="transmembrane region" description="Helical" evidence="9">
    <location>
        <begin position="352"/>
        <end position="373"/>
    </location>
</feature>
<dbReference type="InterPro" id="IPR036291">
    <property type="entry name" value="NAD(P)-bd_dom_sf"/>
</dbReference>
<dbReference type="Proteomes" id="UP000320593">
    <property type="component" value="Unassembled WGS sequence"/>
</dbReference>
<proteinExistence type="inferred from homology"/>
<feature type="region of interest" description="Disordered" evidence="8">
    <location>
        <begin position="1"/>
        <end position="40"/>
    </location>
</feature>
<evidence type="ECO:0000313" key="12">
    <source>
        <dbReference type="Proteomes" id="UP000320593"/>
    </source>
</evidence>
<dbReference type="GO" id="GO:0016780">
    <property type="term" value="F:phosphotransferase activity, for other substituted phosphate groups"/>
    <property type="evidence" value="ECO:0007669"/>
    <property type="project" value="TreeGrafter"/>
</dbReference>
<evidence type="ECO:0000256" key="3">
    <source>
        <dbReference type="ARBA" id="ARBA00022679"/>
    </source>
</evidence>
<evidence type="ECO:0000256" key="9">
    <source>
        <dbReference type="SAM" id="Phobius"/>
    </source>
</evidence>
<evidence type="ECO:0000256" key="2">
    <source>
        <dbReference type="ARBA" id="ARBA00006464"/>
    </source>
</evidence>
<keyword evidence="3 11" id="KW-0808">Transferase</keyword>
<feature type="transmembrane region" description="Helical" evidence="9">
    <location>
        <begin position="154"/>
        <end position="175"/>
    </location>
</feature>
<keyword evidence="6 9" id="KW-0472">Membrane</keyword>
<gene>
    <name evidence="11" type="ORF">JM93_00174</name>
</gene>
<dbReference type="PANTHER" id="PTHR30576">
    <property type="entry name" value="COLANIC BIOSYNTHESIS UDP-GLUCOSE LIPID CARRIER TRANSFERASE"/>
    <property type="match status" value="1"/>
</dbReference>
<feature type="transmembrane region" description="Helical" evidence="9">
    <location>
        <begin position="181"/>
        <end position="202"/>
    </location>
</feature>
<evidence type="ECO:0000256" key="1">
    <source>
        <dbReference type="ARBA" id="ARBA00004141"/>
    </source>
</evidence>
<evidence type="ECO:0000256" key="8">
    <source>
        <dbReference type="SAM" id="MobiDB-lite"/>
    </source>
</evidence>
<name>A0A562TGD7_9HYPH</name>
<dbReference type="AlphaFoldDB" id="A0A562TGD7"/>
<evidence type="ECO:0000256" key="7">
    <source>
        <dbReference type="ARBA" id="ARBA00023169"/>
    </source>
</evidence>
<comment type="similarity">
    <text evidence="2">Belongs to the bacterial sugar transferase family.</text>
</comment>
<keyword evidence="5 9" id="KW-1133">Transmembrane helix</keyword>
<evidence type="ECO:0000256" key="4">
    <source>
        <dbReference type="ARBA" id="ARBA00022692"/>
    </source>
</evidence>
<accession>A0A562TGD7</accession>
<evidence type="ECO:0000313" key="11">
    <source>
        <dbReference type="EMBL" id="TWI92631.1"/>
    </source>
</evidence>
<dbReference type="NCBIfam" id="TIGR03025">
    <property type="entry name" value="EPS_sugtrans"/>
    <property type="match status" value="1"/>
</dbReference>
<dbReference type="Pfam" id="PF02397">
    <property type="entry name" value="Bac_transf"/>
    <property type="match status" value="1"/>
</dbReference>
<feature type="domain" description="Bacterial sugar transferase" evidence="10">
    <location>
        <begin position="347"/>
        <end position="535"/>
    </location>
</feature>
<dbReference type="InterPro" id="IPR003362">
    <property type="entry name" value="Bact_transf"/>
</dbReference>
<dbReference type="EMBL" id="VLLF01000001">
    <property type="protein sequence ID" value="TWI92631.1"/>
    <property type="molecule type" value="Genomic_DNA"/>
</dbReference>
<dbReference type="GO" id="GO:0000271">
    <property type="term" value="P:polysaccharide biosynthetic process"/>
    <property type="evidence" value="ECO:0007669"/>
    <property type="project" value="UniProtKB-KW"/>
</dbReference>
<organism evidence="11 12">
    <name type="scientific">Roseibium hamelinense</name>
    <dbReference type="NCBI Taxonomy" id="150831"/>
    <lineage>
        <taxon>Bacteria</taxon>
        <taxon>Pseudomonadati</taxon>
        <taxon>Pseudomonadota</taxon>
        <taxon>Alphaproteobacteria</taxon>
        <taxon>Hyphomicrobiales</taxon>
        <taxon>Stappiaceae</taxon>
        <taxon>Roseibium</taxon>
    </lineage>
</organism>
<evidence type="ECO:0000256" key="5">
    <source>
        <dbReference type="ARBA" id="ARBA00022989"/>
    </source>
</evidence>
<dbReference type="InterPro" id="IPR017473">
    <property type="entry name" value="Undecaprenyl-P_gluc_Ptfrase"/>
</dbReference>
<dbReference type="NCBIfam" id="TIGR03023">
    <property type="entry name" value="WcaJ_sugtrans"/>
    <property type="match status" value="1"/>
</dbReference>
<protein>
    <submittedName>
        <fullName evidence="11">Undecaprenyl-phosphate glucose phosphotransferase</fullName>
    </submittedName>
</protein>
<comment type="subcellular location">
    <subcellularLocation>
        <location evidence="1">Membrane</location>
        <topology evidence="1">Multi-pass membrane protein</topology>
    </subcellularLocation>
</comment>
<dbReference type="Gene3D" id="3.40.50.720">
    <property type="entry name" value="NAD(P)-binding Rossmann-like Domain"/>
    <property type="match status" value="1"/>
</dbReference>
<comment type="caution">
    <text evidence="11">The sequence shown here is derived from an EMBL/GenBank/DDBJ whole genome shotgun (WGS) entry which is preliminary data.</text>
</comment>
<sequence>MRSPDSEELDKYPAGPVDLGQRLQSGLPQPDDTQPAFGPSASTLYRLRGMAEKPKRTRGGLSDEALEIAQNLGDKSVSEPVLTGSVRAADIAVIVLTGVGAAFTDAGSVPLDIVHGVAILVASVFALAFFQAADAYQISVMRQGLSQFGRMAAGWTLVFAMFALLRTSTGLGSALEQSWLGAWYVLGLCALLILRLCVFRLVRHWMQSGHLERRAIIVGGGTAAAELIHDLEAQADNDIKICGIFDDRANDRSPPVVAGYPKLGNISALVEFARLARIDMLIVCIPLRAEQRVLQLLRKLWILPVDIRLSAHTDKVRFRNRGASFIGTVPFVDVVQRPITDWDMVAKRVFDLFFASLAILMLFPLMIAAAIAIRTDSKGPVIFRQKRYGFNNEIIEVLKFRSMYHEQSDPDAKKVVTKNDSRVTRVGRIIRKTSIDELPQLFNVLSGSLSLVGPRPHAVNAHTNETTWDEVVDGYFARHKVKPGVTGWAQINGWRGEVDTPEKIQKRVECDVYYIENWSILFDLQILLLTPFRLLNTENAY</sequence>
<evidence type="ECO:0000259" key="10">
    <source>
        <dbReference type="Pfam" id="PF02397"/>
    </source>
</evidence>
<dbReference type="Pfam" id="PF13727">
    <property type="entry name" value="CoA_binding_3"/>
    <property type="match status" value="1"/>
</dbReference>